<dbReference type="AlphaFoldDB" id="A0A2K1IDD2"/>
<gene>
    <name evidence="1" type="ORF">PHYPA_029436</name>
</gene>
<protein>
    <submittedName>
        <fullName evidence="1 2">Uncharacterized protein</fullName>
    </submittedName>
</protein>
<reference evidence="1 3" key="2">
    <citation type="journal article" date="2018" name="Plant J.">
        <title>The Physcomitrella patens chromosome-scale assembly reveals moss genome structure and evolution.</title>
        <authorList>
            <person name="Lang D."/>
            <person name="Ullrich K.K."/>
            <person name="Murat F."/>
            <person name="Fuchs J."/>
            <person name="Jenkins J."/>
            <person name="Haas F.B."/>
            <person name="Piednoel M."/>
            <person name="Gundlach H."/>
            <person name="Van Bel M."/>
            <person name="Meyberg R."/>
            <person name="Vives C."/>
            <person name="Morata J."/>
            <person name="Symeonidi A."/>
            <person name="Hiss M."/>
            <person name="Muchero W."/>
            <person name="Kamisugi Y."/>
            <person name="Saleh O."/>
            <person name="Blanc G."/>
            <person name="Decker E.L."/>
            <person name="van Gessel N."/>
            <person name="Grimwood J."/>
            <person name="Hayes R.D."/>
            <person name="Graham S.W."/>
            <person name="Gunter L.E."/>
            <person name="McDaniel S.F."/>
            <person name="Hoernstein S.N.W."/>
            <person name="Larsson A."/>
            <person name="Li F.W."/>
            <person name="Perroud P.F."/>
            <person name="Phillips J."/>
            <person name="Ranjan P."/>
            <person name="Rokshar D.S."/>
            <person name="Rothfels C.J."/>
            <person name="Schneider L."/>
            <person name="Shu S."/>
            <person name="Stevenson D.W."/>
            <person name="Thummler F."/>
            <person name="Tillich M."/>
            <person name="Villarreal Aguilar J.C."/>
            <person name="Widiez T."/>
            <person name="Wong G.K."/>
            <person name="Wymore A."/>
            <person name="Zhang Y."/>
            <person name="Zimmer A.D."/>
            <person name="Quatrano R.S."/>
            <person name="Mayer K.F.X."/>
            <person name="Goodstein D."/>
            <person name="Casacuberta J.M."/>
            <person name="Vandepoele K."/>
            <person name="Reski R."/>
            <person name="Cuming A.C."/>
            <person name="Tuskan G.A."/>
            <person name="Maumus F."/>
            <person name="Salse J."/>
            <person name="Schmutz J."/>
            <person name="Rensing S.A."/>
        </authorList>
    </citation>
    <scope>NUCLEOTIDE SEQUENCE [LARGE SCALE GENOMIC DNA]</scope>
    <source>
        <strain evidence="2 3">cv. Gransden 2004</strain>
    </source>
</reference>
<evidence type="ECO:0000313" key="2">
    <source>
        <dbReference type="EnsemblPlants" id="Pp3c25_1227V3.1"/>
    </source>
</evidence>
<dbReference type="EMBL" id="ABEU02000025">
    <property type="protein sequence ID" value="PNR27284.1"/>
    <property type="molecule type" value="Genomic_DNA"/>
</dbReference>
<proteinExistence type="predicted"/>
<dbReference type="InterPro" id="IPR036514">
    <property type="entry name" value="SGNH_hydro_sf"/>
</dbReference>
<dbReference type="Gramene" id="Pp3c25_1227V3.1">
    <property type="protein sequence ID" value="Pp3c25_1227V3.1"/>
    <property type="gene ID" value="Pp3c25_1227"/>
</dbReference>
<dbReference type="Proteomes" id="UP000006727">
    <property type="component" value="Chromosome 25"/>
</dbReference>
<evidence type="ECO:0000313" key="1">
    <source>
        <dbReference type="EMBL" id="PNR27284.1"/>
    </source>
</evidence>
<name>A0A2K1IDD2_PHYPA</name>
<dbReference type="InParanoid" id="A0A2K1IDD2"/>
<evidence type="ECO:0000313" key="3">
    <source>
        <dbReference type="Proteomes" id="UP000006727"/>
    </source>
</evidence>
<reference evidence="1 3" key="1">
    <citation type="journal article" date="2008" name="Science">
        <title>The Physcomitrella genome reveals evolutionary insights into the conquest of land by plants.</title>
        <authorList>
            <person name="Rensing S."/>
            <person name="Lang D."/>
            <person name="Zimmer A."/>
            <person name="Terry A."/>
            <person name="Salamov A."/>
            <person name="Shapiro H."/>
            <person name="Nishiyama T."/>
            <person name="Perroud P.-F."/>
            <person name="Lindquist E."/>
            <person name="Kamisugi Y."/>
            <person name="Tanahashi T."/>
            <person name="Sakakibara K."/>
            <person name="Fujita T."/>
            <person name="Oishi K."/>
            <person name="Shin-I T."/>
            <person name="Kuroki Y."/>
            <person name="Toyoda A."/>
            <person name="Suzuki Y."/>
            <person name="Hashimoto A."/>
            <person name="Yamaguchi K."/>
            <person name="Sugano A."/>
            <person name="Kohara Y."/>
            <person name="Fujiyama A."/>
            <person name="Anterola A."/>
            <person name="Aoki S."/>
            <person name="Ashton N."/>
            <person name="Barbazuk W.B."/>
            <person name="Barker E."/>
            <person name="Bennetzen J."/>
            <person name="Bezanilla M."/>
            <person name="Blankenship R."/>
            <person name="Cho S.H."/>
            <person name="Dutcher S."/>
            <person name="Estelle M."/>
            <person name="Fawcett J.A."/>
            <person name="Gundlach H."/>
            <person name="Hanada K."/>
            <person name="Heyl A."/>
            <person name="Hicks K.A."/>
            <person name="Hugh J."/>
            <person name="Lohr M."/>
            <person name="Mayer K."/>
            <person name="Melkozernov A."/>
            <person name="Murata T."/>
            <person name="Nelson D."/>
            <person name="Pils B."/>
            <person name="Prigge M."/>
            <person name="Reiss B."/>
            <person name="Renner T."/>
            <person name="Rombauts S."/>
            <person name="Rushton P."/>
            <person name="Sanderfoot A."/>
            <person name="Schween G."/>
            <person name="Shiu S.-H."/>
            <person name="Stueber K."/>
            <person name="Theodoulou F.L."/>
            <person name="Tu H."/>
            <person name="Van de Peer Y."/>
            <person name="Verrier P.J."/>
            <person name="Waters E."/>
            <person name="Wood A."/>
            <person name="Yang L."/>
            <person name="Cove D."/>
            <person name="Cuming A."/>
            <person name="Hasebe M."/>
            <person name="Lucas S."/>
            <person name="Mishler D.B."/>
            <person name="Reski R."/>
            <person name="Grigoriev I."/>
            <person name="Quatrano R.S."/>
            <person name="Boore J.L."/>
        </authorList>
    </citation>
    <scope>NUCLEOTIDE SEQUENCE [LARGE SCALE GENOMIC DNA]</scope>
    <source>
        <strain evidence="2 3">cv. Gransden 2004</strain>
    </source>
</reference>
<accession>A0A2K1IDD2</accession>
<dbReference type="Gene3D" id="3.40.50.1110">
    <property type="entry name" value="SGNH hydrolase"/>
    <property type="match status" value="1"/>
</dbReference>
<dbReference type="EnsemblPlants" id="Pp3c25_1227V3.1">
    <property type="protein sequence ID" value="Pp3c25_1227V3.1"/>
    <property type="gene ID" value="Pp3c25_1227"/>
</dbReference>
<organism evidence="1">
    <name type="scientific">Physcomitrium patens</name>
    <name type="common">Spreading-leaved earth moss</name>
    <name type="synonym">Physcomitrella patens</name>
    <dbReference type="NCBI Taxonomy" id="3218"/>
    <lineage>
        <taxon>Eukaryota</taxon>
        <taxon>Viridiplantae</taxon>
        <taxon>Streptophyta</taxon>
        <taxon>Embryophyta</taxon>
        <taxon>Bryophyta</taxon>
        <taxon>Bryophytina</taxon>
        <taxon>Bryopsida</taxon>
        <taxon>Funariidae</taxon>
        <taxon>Funariales</taxon>
        <taxon>Funariaceae</taxon>
        <taxon>Physcomitrium</taxon>
    </lineage>
</organism>
<sequence length="126" mass="13973">MQGFPVGDNLCKFIGVTTSSSPLPHMVLYDLGALRVRVAGLAPVGCCTSQITKYNFTAGNCVEFINDVCEKYSDALRNMLLQLKESSRITILYTVICMIRSWKQSTTHPCRVSSLMKVFAKSSIKQ</sequence>
<keyword evidence="3" id="KW-1185">Reference proteome</keyword>
<reference evidence="2" key="3">
    <citation type="submission" date="2020-12" db="UniProtKB">
        <authorList>
            <consortium name="EnsemblPlants"/>
        </authorList>
    </citation>
    <scope>IDENTIFICATION</scope>
</reference>